<evidence type="ECO:0000256" key="2">
    <source>
        <dbReference type="ARBA" id="ARBA00022527"/>
    </source>
</evidence>
<dbReference type="AlphaFoldDB" id="A0A6P5F720"/>
<evidence type="ECO:0000256" key="9">
    <source>
        <dbReference type="ARBA" id="ARBA00022989"/>
    </source>
</evidence>
<evidence type="ECO:0000256" key="5">
    <source>
        <dbReference type="ARBA" id="ARBA00022729"/>
    </source>
</evidence>
<dbReference type="Proteomes" id="UP000515123">
    <property type="component" value="Linkage group 5"/>
</dbReference>
<dbReference type="Pfam" id="PF13947">
    <property type="entry name" value="GUB_WAK_bind"/>
    <property type="match status" value="1"/>
</dbReference>
<keyword evidence="11" id="KW-0325">Glycoprotein</keyword>
<keyword evidence="3" id="KW-0808">Transferase</keyword>
<dbReference type="GO" id="GO:0016020">
    <property type="term" value="C:membrane"/>
    <property type="evidence" value="ECO:0007669"/>
    <property type="project" value="UniProtKB-SubCell"/>
</dbReference>
<dbReference type="InterPro" id="IPR013180">
    <property type="entry name" value="CTNNBL1_N"/>
</dbReference>
<dbReference type="GO" id="GO:0005524">
    <property type="term" value="F:ATP binding"/>
    <property type="evidence" value="ECO:0007669"/>
    <property type="project" value="UniProtKB-UniRule"/>
</dbReference>
<dbReference type="SUPFAM" id="SSF56112">
    <property type="entry name" value="Protein kinase-like (PK-like)"/>
    <property type="match status" value="1"/>
</dbReference>
<dbReference type="InterPro" id="IPR000719">
    <property type="entry name" value="Prot_kinase_dom"/>
</dbReference>
<evidence type="ECO:0000256" key="8">
    <source>
        <dbReference type="ARBA" id="ARBA00022840"/>
    </source>
</evidence>
<feature type="domain" description="Protein kinase" evidence="14">
    <location>
        <begin position="486"/>
        <end position="776"/>
    </location>
</feature>
<keyword evidence="9 13" id="KW-1133">Transmembrane helix</keyword>
<keyword evidence="7" id="KW-0418">Kinase</keyword>
<keyword evidence="8 12" id="KW-0067">ATP-binding</keyword>
<dbReference type="PROSITE" id="PS50011">
    <property type="entry name" value="PROTEIN_KINASE_DOM"/>
    <property type="match status" value="1"/>
</dbReference>
<dbReference type="CDD" id="cd14066">
    <property type="entry name" value="STKc_IRAK"/>
    <property type="match status" value="1"/>
</dbReference>
<dbReference type="FunFam" id="1.10.510.10:FF:000590">
    <property type="entry name" value="PR5-like receptor kinase"/>
    <property type="match status" value="1"/>
</dbReference>
<keyword evidence="6 12" id="KW-0547">Nucleotide-binding</keyword>
<protein>
    <submittedName>
        <fullName evidence="16">Rust resistance kinase Lr10-like</fullName>
    </submittedName>
</protein>
<dbReference type="InterPro" id="IPR025287">
    <property type="entry name" value="WAK_GUB"/>
</dbReference>
<keyword evidence="5" id="KW-0732">Signal</keyword>
<dbReference type="RefSeq" id="XP_020089050.1">
    <property type="nucleotide sequence ID" value="XM_020233461.1"/>
</dbReference>
<dbReference type="PANTHER" id="PTHR27009">
    <property type="entry name" value="RUST RESISTANCE KINASE LR10-RELATED"/>
    <property type="match status" value="1"/>
</dbReference>
<dbReference type="Gene3D" id="1.25.10.10">
    <property type="entry name" value="Leucine-rich Repeat Variant"/>
    <property type="match status" value="1"/>
</dbReference>
<evidence type="ECO:0000256" key="3">
    <source>
        <dbReference type="ARBA" id="ARBA00022679"/>
    </source>
</evidence>
<evidence type="ECO:0000256" key="12">
    <source>
        <dbReference type="PROSITE-ProRule" id="PRU10141"/>
    </source>
</evidence>
<evidence type="ECO:0000259" key="14">
    <source>
        <dbReference type="PROSITE" id="PS50011"/>
    </source>
</evidence>
<keyword evidence="4 13" id="KW-0812">Transmembrane</keyword>
<dbReference type="SMART" id="SM00220">
    <property type="entry name" value="S_TKc"/>
    <property type="match status" value="1"/>
</dbReference>
<dbReference type="InterPro" id="IPR008271">
    <property type="entry name" value="Ser/Thr_kinase_AS"/>
</dbReference>
<dbReference type="Pfam" id="PF07714">
    <property type="entry name" value="PK_Tyr_Ser-Thr"/>
    <property type="match status" value="1"/>
</dbReference>
<evidence type="ECO:0000256" key="7">
    <source>
        <dbReference type="ARBA" id="ARBA00022777"/>
    </source>
</evidence>
<dbReference type="Gene3D" id="1.10.510.10">
    <property type="entry name" value="Transferase(Phosphotransferase) domain 1"/>
    <property type="match status" value="1"/>
</dbReference>
<evidence type="ECO:0000256" key="6">
    <source>
        <dbReference type="ARBA" id="ARBA00022741"/>
    </source>
</evidence>
<dbReference type="GeneID" id="109710722"/>
<dbReference type="GO" id="GO:0030247">
    <property type="term" value="F:polysaccharide binding"/>
    <property type="evidence" value="ECO:0007669"/>
    <property type="project" value="InterPro"/>
</dbReference>
<reference evidence="15" key="1">
    <citation type="journal article" date="2015" name="Nat. Genet.">
        <title>The pineapple genome and the evolution of CAM photosynthesis.</title>
        <authorList>
            <person name="Ming R."/>
            <person name="VanBuren R."/>
            <person name="Wai C.M."/>
            <person name="Tang H."/>
            <person name="Schatz M.C."/>
            <person name="Bowers J.E."/>
            <person name="Lyons E."/>
            <person name="Wang M.L."/>
            <person name="Chen J."/>
            <person name="Biggers E."/>
            <person name="Zhang J."/>
            <person name="Huang L."/>
            <person name="Zhang L."/>
            <person name="Miao W."/>
            <person name="Zhang J."/>
            <person name="Ye Z."/>
            <person name="Miao C."/>
            <person name="Lin Z."/>
            <person name="Wang H."/>
            <person name="Zhou H."/>
            <person name="Yim W.C."/>
            <person name="Priest H.D."/>
            <person name="Zheng C."/>
            <person name="Woodhouse M."/>
            <person name="Edger P.P."/>
            <person name="Guyot R."/>
            <person name="Guo H.B."/>
            <person name="Guo H."/>
            <person name="Zheng G."/>
            <person name="Singh R."/>
            <person name="Sharma A."/>
            <person name="Min X."/>
            <person name="Zheng Y."/>
            <person name="Lee H."/>
            <person name="Gurtowski J."/>
            <person name="Sedlazeck F.J."/>
            <person name="Harkess A."/>
            <person name="McKain M.R."/>
            <person name="Liao Z."/>
            <person name="Fang J."/>
            <person name="Liu J."/>
            <person name="Zhang X."/>
            <person name="Zhang Q."/>
            <person name="Hu W."/>
            <person name="Qin Y."/>
            <person name="Wang K."/>
            <person name="Chen L.Y."/>
            <person name="Shirley N."/>
            <person name="Lin Y.R."/>
            <person name="Liu L.Y."/>
            <person name="Hernandez A.G."/>
            <person name="Wright C.L."/>
            <person name="Bulone V."/>
            <person name="Tuskan G.A."/>
            <person name="Heath K."/>
            <person name="Zee F."/>
            <person name="Moore P.H."/>
            <person name="Sunkar R."/>
            <person name="Leebens-Mack J.H."/>
            <person name="Mockler T."/>
            <person name="Bennetzen J.L."/>
            <person name="Freeling M."/>
            <person name="Sankoff D."/>
            <person name="Paterson A.H."/>
            <person name="Zhu X."/>
            <person name="Yang X."/>
            <person name="Smith J.A."/>
            <person name="Cushman J.C."/>
            <person name="Paull R.E."/>
            <person name="Yu Q."/>
        </authorList>
    </citation>
    <scope>NUCLEOTIDE SEQUENCE [LARGE SCALE GENOMIC DNA]</scope>
    <source>
        <strain evidence="15">cv. F153</strain>
    </source>
</reference>
<dbReference type="GO" id="GO:0004674">
    <property type="term" value="F:protein serine/threonine kinase activity"/>
    <property type="evidence" value="ECO:0007669"/>
    <property type="project" value="UniProtKB-KW"/>
</dbReference>
<organism evidence="15 16">
    <name type="scientific">Ananas comosus</name>
    <name type="common">Pineapple</name>
    <name type="synonym">Ananas ananas</name>
    <dbReference type="NCBI Taxonomy" id="4615"/>
    <lineage>
        <taxon>Eukaryota</taxon>
        <taxon>Viridiplantae</taxon>
        <taxon>Streptophyta</taxon>
        <taxon>Embryophyta</taxon>
        <taxon>Tracheophyta</taxon>
        <taxon>Spermatophyta</taxon>
        <taxon>Magnoliopsida</taxon>
        <taxon>Liliopsida</taxon>
        <taxon>Poales</taxon>
        <taxon>Bromeliaceae</taxon>
        <taxon>Bromelioideae</taxon>
        <taxon>Ananas</taxon>
    </lineage>
</organism>
<reference evidence="16" key="2">
    <citation type="submission" date="2025-08" db="UniProtKB">
        <authorList>
            <consortium name="RefSeq"/>
        </authorList>
    </citation>
    <scope>IDENTIFICATION</scope>
    <source>
        <tissue evidence="16">Leaf</tissue>
    </source>
</reference>
<dbReference type="InterPro" id="IPR011009">
    <property type="entry name" value="Kinase-like_dom_sf"/>
</dbReference>
<evidence type="ECO:0000256" key="13">
    <source>
        <dbReference type="SAM" id="Phobius"/>
    </source>
</evidence>
<dbReference type="PROSITE" id="PS00108">
    <property type="entry name" value="PROTEIN_KINASE_ST"/>
    <property type="match status" value="1"/>
</dbReference>
<dbReference type="PROSITE" id="PS00107">
    <property type="entry name" value="PROTEIN_KINASE_ATP"/>
    <property type="match status" value="1"/>
</dbReference>
<keyword evidence="15" id="KW-1185">Reference proteome</keyword>
<evidence type="ECO:0000313" key="15">
    <source>
        <dbReference type="Proteomes" id="UP000515123"/>
    </source>
</evidence>
<dbReference type="Gene3D" id="3.30.200.20">
    <property type="entry name" value="Phosphorylase Kinase, domain 1"/>
    <property type="match status" value="1"/>
</dbReference>
<gene>
    <name evidence="16" type="primary">LOC109710722</name>
</gene>
<dbReference type="InterPro" id="IPR045874">
    <property type="entry name" value="LRK10/LRL21-25-like"/>
</dbReference>
<evidence type="ECO:0000256" key="10">
    <source>
        <dbReference type="ARBA" id="ARBA00023136"/>
    </source>
</evidence>
<keyword evidence="10 13" id="KW-0472">Membrane</keyword>
<dbReference type="OrthoDB" id="544400at2759"/>
<evidence type="ECO:0000256" key="4">
    <source>
        <dbReference type="ARBA" id="ARBA00022692"/>
    </source>
</evidence>
<evidence type="ECO:0000313" key="16">
    <source>
        <dbReference type="RefSeq" id="XP_020089050.1"/>
    </source>
</evidence>
<evidence type="ECO:0000256" key="11">
    <source>
        <dbReference type="ARBA" id="ARBA00023180"/>
    </source>
</evidence>
<keyword evidence="2" id="KW-0723">Serine/threonine-protein kinase</keyword>
<dbReference type="InterPro" id="IPR017441">
    <property type="entry name" value="Protein_kinase_ATP_BS"/>
</dbReference>
<dbReference type="FunFam" id="3.30.200.20:FF:000178">
    <property type="entry name" value="serine/threonine-protein kinase PBS1-like"/>
    <property type="match status" value="1"/>
</dbReference>
<sequence length="789" mass="87526">MSMCGVWKIGENMDFVANRRPYRVKQNRKFDASVVLNALAQSVRKFDIRIARYHAFLGPQIPTTKFFATCVTYSQYIALHLVALNVVPSLVGLLGHDIADIAVDVVSLLTDLTDADVLGDHNDPTHALVTALVNNNALKLLVQKLTRLSEVDPDEVLLPRRFAMPPRLVAFLLALFLLAAGRNIVASGNDDDDDDFFKKCPPSRCAEGGLEIRFPYRLDSSPSLCGAPGMELSCSGNDTVLVLPHAGSFNVTTIDYLYSEITIKLGGSCLHGLTGQPGSLSLTSSAYPPWDGQGIISLGCPRKWTPDDDYDAAGPISCLNTASQFVYLVDGDAPAAGLPSYCWVITFDLRIPFRRRTKFDFNSAETAAAFKESVADFIAQGEVTLWWSVPPITDNCTQCEEAGKYCGFSVATNQTFCQHGRNVKLIAATSSAAFVILLLLVVILVYFYTRSKKEKEIRLKVEKFLASYKAIKPTRYTFSELKKVTKRFKNKLGQGGFGSVYKGELTNGIPVAVKMLARSKWDGREFTNEVATIGRIHHFNVVRLLGFCSEGTTHALIYEFMPNESLEKYIFSKSRTTIQEPLKMEKLLEIATGIARGIEYLHQGCNQRILHFDIKPHNILLDRNFNPKISDFGLAKLCSRDQSIVTMTAARGTMGYIAPEMYSRNFGAVSYKSDVYSFGMLVMEMVGGRRNADPRIENQSEFYFPEWIYDQLVNGQDIGPAIEIANTSETEIAKKLAVVALWCIQWDPRDRPSMTRVVQMLIGDSQNLPMPPTPFVSSPGQDAVITAPN</sequence>
<feature type="binding site" evidence="12">
    <location>
        <position position="514"/>
    </location>
    <ligand>
        <name>ATP</name>
        <dbReference type="ChEBI" id="CHEBI:30616"/>
    </ligand>
</feature>
<dbReference type="InterPro" id="IPR011989">
    <property type="entry name" value="ARM-like"/>
</dbReference>
<name>A0A6P5F720_ANACO</name>
<comment type="subcellular location">
    <subcellularLocation>
        <location evidence="1">Membrane</location>
        <topology evidence="1">Single-pass type I membrane protein</topology>
    </subcellularLocation>
</comment>
<feature type="transmembrane region" description="Helical" evidence="13">
    <location>
        <begin position="425"/>
        <end position="448"/>
    </location>
</feature>
<evidence type="ECO:0000256" key="1">
    <source>
        <dbReference type="ARBA" id="ARBA00004479"/>
    </source>
</evidence>
<accession>A0A6P5F720</accession>
<dbReference type="InterPro" id="IPR001245">
    <property type="entry name" value="Ser-Thr/Tyr_kinase_cat_dom"/>
</dbReference>
<proteinExistence type="predicted"/>
<dbReference type="Pfam" id="PF08216">
    <property type="entry name" value="CTNNBL"/>
    <property type="match status" value="1"/>
</dbReference>